<name>A0AB39BJ63_9MICO</name>
<dbReference type="Gene3D" id="3.40.50.720">
    <property type="entry name" value="NAD(P)-binding Rossmann-like Domain"/>
    <property type="match status" value="1"/>
</dbReference>
<dbReference type="SUPFAM" id="SSF51735">
    <property type="entry name" value="NAD(P)-binding Rossmann-fold domains"/>
    <property type="match status" value="1"/>
</dbReference>
<dbReference type="EC" id="1.1.1.-" evidence="3"/>
<sequence length="264" mass="27346">MDLGLAGKTAYVTGAATGIGRATVEALAAEGAAVYAVDIQGQTLSAYVDELESGEVAVGEFDLSTEAGVDAAADAMLGHFGSAPDILVNNVGAGKMLGFEEIDDALWHRTLELNLFAMVRTCRVVVPRMAERGGAVVNVASDLARQAEPVIVDYAASKSAMLSVSKSLALTYAPSVRVNSVCPGPIWTPFWYAPGGFAETMEKTYGAEGQEAIDAFIADRGIPLGRMGLPEEVARTIVFLASPAASYTTGSVYGVDGGTIRATA</sequence>
<organism evidence="3">
    <name type="scientific">Herbiconiux sp. A18JL235</name>
    <dbReference type="NCBI Taxonomy" id="3152363"/>
    <lineage>
        <taxon>Bacteria</taxon>
        <taxon>Bacillati</taxon>
        <taxon>Actinomycetota</taxon>
        <taxon>Actinomycetes</taxon>
        <taxon>Micrococcales</taxon>
        <taxon>Microbacteriaceae</taxon>
        <taxon>Herbiconiux</taxon>
    </lineage>
</organism>
<protein>
    <submittedName>
        <fullName evidence="3">SDR family NAD(P)-dependent oxidoreductase</fullName>
        <ecNumber evidence="3">1.1.1.-</ecNumber>
    </submittedName>
</protein>
<proteinExistence type="inferred from homology"/>
<dbReference type="RefSeq" id="WP_368498391.1">
    <property type="nucleotide sequence ID" value="NZ_CP162511.1"/>
</dbReference>
<accession>A0AB39BJ63</accession>
<dbReference type="PANTHER" id="PTHR42760:SF133">
    <property type="entry name" value="3-OXOACYL-[ACYL-CARRIER-PROTEIN] REDUCTASE"/>
    <property type="match status" value="1"/>
</dbReference>
<evidence type="ECO:0000256" key="2">
    <source>
        <dbReference type="ARBA" id="ARBA00023002"/>
    </source>
</evidence>
<keyword evidence="2 3" id="KW-0560">Oxidoreductase</keyword>
<dbReference type="Pfam" id="PF13561">
    <property type="entry name" value="adh_short_C2"/>
    <property type="match status" value="1"/>
</dbReference>
<dbReference type="PROSITE" id="PS00061">
    <property type="entry name" value="ADH_SHORT"/>
    <property type="match status" value="1"/>
</dbReference>
<evidence type="ECO:0000256" key="1">
    <source>
        <dbReference type="ARBA" id="ARBA00006484"/>
    </source>
</evidence>
<reference evidence="3" key="1">
    <citation type="submission" date="2024-05" db="EMBL/GenBank/DDBJ databases">
        <title>Herbiconiux sp. A18JL235.</title>
        <authorList>
            <person name="Zhang G."/>
        </authorList>
    </citation>
    <scope>NUCLEOTIDE SEQUENCE</scope>
    <source>
        <strain evidence="3">A18JL235</strain>
    </source>
</reference>
<dbReference type="CDD" id="cd05233">
    <property type="entry name" value="SDR_c"/>
    <property type="match status" value="1"/>
</dbReference>
<dbReference type="PRINTS" id="PR00080">
    <property type="entry name" value="SDRFAMILY"/>
</dbReference>
<dbReference type="PRINTS" id="PR00081">
    <property type="entry name" value="GDHRDH"/>
</dbReference>
<gene>
    <name evidence="3" type="ORF">ABFY20_02570</name>
</gene>
<comment type="similarity">
    <text evidence="1">Belongs to the short-chain dehydrogenases/reductases (SDR) family.</text>
</comment>
<dbReference type="EMBL" id="CP162511">
    <property type="protein sequence ID" value="XDI06002.1"/>
    <property type="molecule type" value="Genomic_DNA"/>
</dbReference>
<dbReference type="PANTHER" id="PTHR42760">
    <property type="entry name" value="SHORT-CHAIN DEHYDROGENASES/REDUCTASES FAMILY MEMBER"/>
    <property type="match status" value="1"/>
</dbReference>
<dbReference type="AlphaFoldDB" id="A0AB39BJ63"/>
<evidence type="ECO:0000313" key="3">
    <source>
        <dbReference type="EMBL" id="XDI06002.1"/>
    </source>
</evidence>
<dbReference type="FunFam" id="3.40.50.720:FF:000084">
    <property type="entry name" value="Short-chain dehydrogenase reductase"/>
    <property type="match status" value="1"/>
</dbReference>
<dbReference type="InterPro" id="IPR020904">
    <property type="entry name" value="Sc_DH/Rdtase_CS"/>
</dbReference>
<dbReference type="InterPro" id="IPR036291">
    <property type="entry name" value="NAD(P)-bd_dom_sf"/>
</dbReference>
<dbReference type="GO" id="GO:0016616">
    <property type="term" value="F:oxidoreductase activity, acting on the CH-OH group of donors, NAD or NADP as acceptor"/>
    <property type="evidence" value="ECO:0007669"/>
    <property type="project" value="TreeGrafter"/>
</dbReference>
<dbReference type="InterPro" id="IPR002347">
    <property type="entry name" value="SDR_fam"/>
</dbReference>